<dbReference type="CTD" id="30310"/>
<dbReference type="FunFam" id="4.10.280.10:FF:000001">
    <property type="entry name" value="Putative transcription factor 12"/>
    <property type="match status" value="1"/>
</dbReference>
<feature type="region of interest" description="Disordered" evidence="8">
    <location>
        <begin position="302"/>
        <end position="343"/>
    </location>
</feature>
<evidence type="ECO:0000256" key="8">
    <source>
        <dbReference type="SAM" id="MobiDB-lite"/>
    </source>
</evidence>
<feature type="compositionally biased region" description="Polar residues" evidence="8">
    <location>
        <begin position="431"/>
        <end position="440"/>
    </location>
</feature>
<dbReference type="Gene3D" id="4.10.280.10">
    <property type="entry name" value="Helix-loop-helix DNA-binding domain"/>
    <property type="match status" value="1"/>
</dbReference>
<feature type="compositionally biased region" description="Polar residues" evidence="8">
    <location>
        <begin position="48"/>
        <end position="65"/>
    </location>
</feature>
<feature type="region of interest" description="Disordered" evidence="8">
    <location>
        <begin position="406"/>
        <end position="529"/>
    </location>
</feature>
<keyword evidence="5" id="KW-0539">Nucleus</keyword>
<feature type="compositionally biased region" description="Polar residues" evidence="8">
    <location>
        <begin position="488"/>
        <end position="499"/>
    </location>
</feature>
<feature type="compositionally biased region" description="Basic and acidic residues" evidence="8">
    <location>
        <begin position="518"/>
        <end position="529"/>
    </location>
</feature>
<organism evidence="10 11">
    <name type="scientific">Denticeps clupeoides</name>
    <name type="common">denticle herring</name>
    <dbReference type="NCBI Taxonomy" id="299321"/>
    <lineage>
        <taxon>Eukaryota</taxon>
        <taxon>Metazoa</taxon>
        <taxon>Chordata</taxon>
        <taxon>Craniata</taxon>
        <taxon>Vertebrata</taxon>
        <taxon>Euteleostomi</taxon>
        <taxon>Actinopterygii</taxon>
        <taxon>Neopterygii</taxon>
        <taxon>Teleostei</taxon>
        <taxon>Clupei</taxon>
        <taxon>Clupeiformes</taxon>
        <taxon>Denticipitoidei</taxon>
        <taxon>Denticipitidae</taxon>
        <taxon>Denticeps</taxon>
    </lineage>
</organism>
<dbReference type="SUPFAM" id="SSF47459">
    <property type="entry name" value="HLH, helix-loop-helix DNA-binding domain"/>
    <property type="match status" value="1"/>
</dbReference>
<protein>
    <recommendedName>
        <fullName evidence="6">Transcription factor E2-alpha</fullName>
    </recommendedName>
    <alternativeName>
        <fullName evidence="7">Transcription factor 3</fullName>
    </alternativeName>
</protein>
<dbReference type="GO" id="GO:0005634">
    <property type="term" value="C:nucleus"/>
    <property type="evidence" value="ECO:0007669"/>
    <property type="project" value="UniProtKB-SubCell"/>
</dbReference>
<dbReference type="PANTHER" id="PTHR11793">
    <property type="entry name" value="BASIC HELIX-LOOP-HELIX TRANSCRIPTION FACTOR"/>
    <property type="match status" value="1"/>
</dbReference>
<feature type="compositionally biased region" description="Acidic residues" evidence="8">
    <location>
        <begin position="505"/>
        <end position="517"/>
    </location>
</feature>
<dbReference type="GeneTree" id="ENSGT00940000157036"/>
<feature type="compositionally biased region" description="Low complexity" evidence="8">
    <location>
        <begin position="441"/>
        <end position="454"/>
    </location>
</feature>
<evidence type="ECO:0000256" key="5">
    <source>
        <dbReference type="ARBA" id="ARBA00023242"/>
    </source>
</evidence>
<evidence type="ECO:0000256" key="2">
    <source>
        <dbReference type="ARBA" id="ARBA00023015"/>
    </source>
</evidence>
<dbReference type="GO" id="GO:0000785">
    <property type="term" value="C:chromatin"/>
    <property type="evidence" value="ECO:0007669"/>
    <property type="project" value="TreeGrafter"/>
</dbReference>
<keyword evidence="4" id="KW-0804">Transcription</keyword>
<feature type="domain" description="BHLH" evidence="9">
    <location>
        <begin position="527"/>
        <end position="580"/>
    </location>
</feature>
<dbReference type="AlphaFoldDB" id="A0AAY4EVC9"/>
<sequence>MAVETDKELNDLLDFSAMFEPPVTNGKIQPTTLARGFGSSGIDERSSPWPSGDQNSPSFGQTRGYSDSPYVDSEGLSPSPFIGSGIGGKTERSPYAFGTQGGFLPGDMTMPSTDSHSPSGMKSGSQFYQSFPRRRPADSPVDAQPKKIRRVPPGLPSSVMYSSSGEDFSQDTAGYSASKPGNVYPSPYYMTEGLQAPVDSWGQSGYPSMLLSSPHIGQPAPFTAANPQDRLKRQPLPLSPPNYPLQGSEVNGYHSGTPGYGVPNHTPPVSSTDGIISNRVTMSGSSGDEIGKALASIYPSDNNGSNFPSTPSTPVGSPQAIAASAAQWTRTSGQAATSSNFEGGMPSLNKMGDSLEEAIHVLQNTVGGPFGGLGASDMQNILNTVSPNLSSLPQAFSLANRLPGMLQNHHDDTGGLASSGTLLHGHPGPQLTPSTQSEGFTSTIARSTHSSSSSDIKREEKEDDENSTIPDKSEDEKKDSKMARTRTRAQPFSQFSSSTHSDDGADHEEDEDDEDLPQEVKAEREKERRVANNARERLRVRDINEAFKELGRMCQLHLSNEKPQTKLLILHQAVNVILNLEQQVRERNLNPKAACLKRREEENPGNHM</sequence>
<reference evidence="10" key="3">
    <citation type="submission" date="2025-09" db="UniProtKB">
        <authorList>
            <consortium name="Ensembl"/>
        </authorList>
    </citation>
    <scope>IDENTIFICATION</scope>
</reference>
<dbReference type="GO" id="GO:0000978">
    <property type="term" value="F:RNA polymerase II cis-regulatory region sequence-specific DNA binding"/>
    <property type="evidence" value="ECO:0007669"/>
    <property type="project" value="TreeGrafter"/>
</dbReference>
<keyword evidence="3" id="KW-0238">DNA-binding</keyword>
<accession>A0AAY4EVC9</accession>
<dbReference type="CDD" id="cd18944">
    <property type="entry name" value="bHLH_E-protein_E2A_TCF3"/>
    <property type="match status" value="1"/>
</dbReference>
<dbReference type="InterPro" id="IPR036638">
    <property type="entry name" value="HLH_DNA-bd_sf"/>
</dbReference>
<evidence type="ECO:0000256" key="4">
    <source>
        <dbReference type="ARBA" id="ARBA00023163"/>
    </source>
</evidence>
<reference evidence="10" key="2">
    <citation type="submission" date="2025-08" db="UniProtKB">
        <authorList>
            <consortium name="Ensembl"/>
        </authorList>
    </citation>
    <scope>IDENTIFICATION</scope>
</reference>
<dbReference type="PROSITE" id="PS50888">
    <property type="entry name" value="BHLH"/>
    <property type="match status" value="1"/>
</dbReference>
<evidence type="ECO:0000313" key="10">
    <source>
        <dbReference type="Ensembl" id="ENSDCDP00010061211.1"/>
    </source>
</evidence>
<gene>
    <name evidence="10" type="primary">LOC114788464</name>
</gene>
<reference evidence="10 11" key="1">
    <citation type="submission" date="2020-06" db="EMBL/GenBank/DDBJ databases">
        <authorList>
            <consortium name="Wellcome Sanger Institute Data Sharing"/>
        </authorList>
    </citation>
    <scope>NUCLEOTIDE SEQUENCE [LARGE SCALE GENOMIC DNA]</scope>
</reference>
<name>A0AAY4EVC9_9TELE</name>
<feature type="region of interest" description="Disordered" evidence="8">
    <location>
        <begin position="110"/>
        <end position="167"/>
    </location>
</feature>
<dbReference type="InterPro" id="IPR051098">
    <property type="entry name" value="NeuroDiff_E-box_TFs"/>
</dbReference>
<evidence type="ECO:0000256" key="7">
    <source>
        <dbReference type="ARBA" id="ARBA00041234"/>
    </source>
</evidence>
<dbReference type="GO" id="GO:0000981">
    <property type="term" value="F:DNA-binding transcription factor activity, RNA polymerase II-specific"/>
    <property type="evidence" value="ECO:0007669"/>
    <property type="project" value="TreeGrafter"/>
</dbReference>
<evidence type="ECO:0000259" key="9">
    <source>
        <dbReference type="PROSITE" id="PS50888"/>
    </source>
</evidence>
<dbReference type="Proteomes" id="UP000694580">
    <property type="component" value="Chromosome 4"/>
</dbReference>
<feature type="compositionally biased region" description="Basic and acidic residues" evidence="8">
    <location>
        <begin position="471"/>
        <end position="482"/>
    </location>
</feature>
<evidence type="ECO:0000256" key="1">
    <source>
        <dbReference type="ARBA" id="ARBA00004123"/>
    </source>
</evidence>
<dbReference type="GO" id="GO:0046983">
    <property type="term" value="F:protein dimerization activity"/>
    <property type="evidence" value="ECO:0007669"/>
    <property type="project" value="InterPro"/>
</dbReference>
<feature type="compositionally biased region" description="Polar residues" evidence="8">
    <location>
        <begin position="302"/>
        <end position="316"/>
    </location>
</feature>
<dbReference type="InterPro" id="IPR011598">
    <property type="entry name" value="bHLH_dom"/>
</dbReference>
<evidence type="ECO:0000256" key="3">
    <source>
        <dbReference type="ARBA" id="ARBA00023125"/>
    </source>
</evidence>
<dbReference type="PANTHER" id="PTHR11793:SF7">
    <property type="entry name" value="TRANSCRIPTION FACTOR E2-ALPHA"/>
    <property type="match status" value="1"/>
</dbReference>
<dbReference type="Pfam" id="PF00010">
    <property type="entry name" value="HLH"/>
    <property type="match status" value="1"/>
</dbReference>
<keyword evidence="2" id="KW-0805">Transcription regulation</keyword>
<feature type="region of interest" description="Disordered" evidence="8">
    <location>
        <begin position="20"/>
        <end position="93"/>
    </location>
</feature>
<evidence type="ECO:0000256" key="6">
    <source>
        <dbReference type="ARBA" id="ARBA00041064"/>
    </source>
</evidence>
<dbReference type="Ensembl" id="ENSDCDT00010071974.1">
    <property type="protein sequence ID" value="ENSDCDP00010061211.1"/>
    <property type="gene ID" value="ENSDCDG00010033837.1"/>
</dbReference>
<feature type="compositionally biased region" description="Polar residues" evidence="8">
    <location>
        <begin position="326"/>
        <end position="341"/>
    </location>
</feature>
<dbReference type="GO" id="GO:0005667">
    <property type="term" value="C:transcription regulator complex"/>
    <property type="evidence" value="ECO:0007669"/>
    <property type="project" value="TreeGrafter"/>
</dbReference>
<proteinExistence type="predicted"/>
<comment type="subcellular location">
    <subcellularLocation>
        <location evidence="1">Nucleus</location>
    </subcellularLocation>
</comment>
<keyword evidence="11" id="KW-1185">Reference proteome</keyword>
<dbReference type="SMART" id="SM00353">
    <property type="entry name" value="HLH"/>
    <property type="match status" value="1"/>
</dbReference>
<feature type="compositionally biased region" description="Polar residues" evidence="8">
    <location>
        <begin position="110"/>
        <end position="129"/>
    </location>
</feature>
<evidence type="ECO:0000313" key="11">
    <source>
        <dbReference type="Proteomes" id="UP000694580"/>
    </source>
</evidence>